<comment type="caution">
    <text evidence="2">The sequence shown here is derived from an EMBL/GenBank/DDBJ whole genome shotgun (WGS) entry which is preliminary data.</text>
</comment>
<dbReference type="Gene3D" id="3.40.390.10">
    <property type="entry name" value="Collagenase (Catalytic Domain)"/>
    <property type="match status" value="1"/>
</dbReference>
<proteinExistence type="predicted"/>
<sequence length="268" mass="28865">MRKLFYGIAAVSFAALFIVACTKASTEQTDAQVSQDVLNQIAAQGFSTEGVIKTDGGYLVEGDILLTPENLKHTATSNELIYANEEHYRTTYLVTGLPRTITVSLNTTQANFVSATDEAIRRYNALNLRVRFQRVTGTSANINIVTFYQVSNTLGSAGFPTSSGNPYNQIQMNTYWYTPSIAVNALATTIAHEMGHCIGFRHTDYMNRSYSCGGSAVNEGSAGVGAVYIPGTPTGPSAGSWMLACGSTSSSFNRPFTSADQTALNYVY</sequence>
<evidence type="ECO:0000313" key="2">
    <source>
        <dbReference type="EMBL" id="TWI84919.1"/>
    </source>
</evidence>
<keyword evidence="1" id="KW-0732">Signal</keyword>
<reference evidence="2 3" key="1">
    <citation type="journal article" date="2015" name="Stand. Genomic Sci.">
        <title>Genomic Encyclopedia of Bacterial and Archaeal Type Strains, Phase III: the genomes of soil and plant-associated and newly described type strains.</title>
        <authorList>
            <person name="Whitman W.B."/>
            <person name="Woyke T."/>
            <person name="Klenk H.P."/>
            <person name="Zhou Y."/>
            <person name="Lilburn T.G."/>
            <person name="Beck B.J."/>
            <person name="De Vos P."/>
            <person name="Vandamme P."/>
            <person name="Eisen J.A."/>
            <person name="Garrity G."/>
            <person name="Hugenholtz P."/>
            <person name="Kyrpides N.C."/>
        </authorList>
    </citation>
    <scope>NUCLEOTIDE SEQUENCE [LARGE SCALE GENOMIC DNA]</scope>
    <source>
        <strain evidence="2 3">CGMCC 1.7271</strain>
    </source>
</reference>
<feature type="signal peptide" evidence="1">
    <location>
        <begin position="1"/>
        <end position="24"/>
    </location>
</feature>
<keyword evidence="3" id="KW-1185">Reference proteome</keyword>
<organism evidence="2 3">
    <name type="scientific">Lacibacter cauensis</name>
    <dbReference type="NCBI Taxonomy" id="510947"/>
    <lineage>
        <taxon>Bacteria</taxon>
        <taxon>Pseudomonadati</taxon>
        <taxon>Bacteroidota</taxon>
        <taxon>Chitinophagia</taxon>
        <taxon>Chitinophagales</taxon>
        <taxon>Chitinophagaceae</taxon>
        <taxon>Lacibacter</taxon>
    </lineage>
</organism>
<gene>
    <name evidence="2" type="ORF">IQ13_0072</name>
</gene>
<dbReference type="GO" id="GO:0008237">
    <property type="term" value="F:metallopeptidase activity"/>
    <property type="evidence" value="ECO:0007669"/>
    <property type="project" value="InterPro"/>
</dbReference>
<dbReference type="PROSITE" id="PS51257">
    <property type="entry name" value="PROKAR_LIPOPROTEIN"/>
    <property type="match status" value="1"/>
</dbReference>
<dbReference type="Proteomes" id="UP000316167">
    <property type="component" value="Unassembled WGS sequence"/>
</dbReference>
<dbReference type="InterPro" id="IPR024079">
    <property type="entry name" value="MetalloPept_cat_dom_sf"/>
</dbReference>
<dbReference type="InterPro" id="IPR024653">
    <property type="entry name" value="Peptidase_M10/M27/M57"/>
</dbReference>
<name>A0A562SU80_9BACT</name>
<feature type="chain" id="PRO_5021800223" evidence="1">
    <location>
        <begin position="25"/>
        <end position="268"/>
    </location>
</feature>
<protein>
    <submittedName>
        <fullName evidence="2">Dual-action HEIGH metallo-peptidase</fullName>
    </submittedName>
</protein>
<dbReference type="Pfam" id="PF12388">
    <property type="entry name" value="Peptidase_M57"/>
    <property type="match status" value="1"/>
</dbReference>
<evidence type="ECO:0000256" key="1">
    <source>
        <dbReference type="SAM" id="SignalP"/>
    </source>
</evidence>
<dbReference type="EMBL" id="VLLE01000002">
    <property type="protein sequence ID" value="TWI84919.1"/>
    <property type="molecule type" value="Genomic_DNA"/>
</dbReference>
<accession>A0A562SU80</accession>
<dbReference type="RefSeq" id="WP_144883391.1">
    <property type="nucleotide sequence ID" value="NZ_VLLE01000002.1"/>
</dbReference>
<dbReference type="OrthoDB" id="785995at2"/>
<dbReference type="AlphaFoldDB" id="A0A562SU80"/>
<evidence type="ECO:0000313" key="3">
    <source>
        <dbReference type="Proteomes" id="UP000316167"/>
    </source>
</evidence>
<dbReference type="SUPFAM" id="SSF55486">
    <property type="entry name" value="Metalloproteases ('zincins'), catalytic domain"/>
    <property type="match status" value="1"/>
</dbReference>